<reference evidence="2 3" key="1">
    <citation type="submission" date="2020-08" db="EMBL/GenBank/DDBJ databases">
        <title>Sequencing the genomes of 1000 actinobacteria strains.</title>
        <authorList>
            <person name="Klenk H.-P."/>
        </authorList>
    </citation>
    <scope>NUCLEOTIDE SEQUENCE [LARGE SCALE GENOMIC DNA]</scope>
    <source>
        <strain evidence="2 3">DSM 28967</strain>
    </source>
</reference>
<dbReference type="CDD" id="cd00093">
    <property type="entry name" value="HTH_XRE"/>
    <property type="match status" value="1"/>
</dbReference>
<proteinExistence type="predicted"/>
<dbReference type="PROSITE" id="PS50943">
    <property type="entry name" value="HTH_CROC1"/>
    <property type="match status" value="1"/>
</dbReference>
<protein>
    <submittedName>
        <fullName evidence="2">Transcriptional regulator with XRE-family HTH domain/tetratricopeptide (TPR) repeat protein</fullName>
    </submittedName>
</protein>
<sequence length="778" mass="83230">MNETFGAVLRRLRHDRGLTQERLAETAGISGQAVRLLETDRRRFPRPSTVAALADGLRCGPGDRELLLSASKRPSGQSRRLPSAPPDFTGRADEIKELAGFLTAGPATPAVPIAVITGMGGVGKTSLALKLAEGLAQHFPDGQLLLDLQGFGRSGALDPLAGLGVLLRSLGASDADLPTDVASASARFRSAVAGRRMLLILDNAADSAQVLPLLPGTSGTAVVVTSRRQLPELAGVRQIQLDAFSDQEALDLLGDVGGATVLAESDAAERIVRYCARLPLAVRIAGAHLIGRPASAVGVLADRLADLSDRMSMLDDHGRGVRSSIEVSVEQLTASSDPLDAAAGRLLPRLAVLDGADVSTRVASRVARVAPEQAERLLDRLADVSLMEALTPTRYRLHDLVAGYFDEIVPAAERRTVRCAALETYSAMVWQLSRMSRMPSGPREAWADEIWWADAADLQDRNKLLDLLDDERADLVATVRQAVEASPAEQALAVRLGVGIKYYGIARKRWAEWRDVAGAAAPAAVEALPKAMLFADHGLAQAELNDFGPAADALIRAVGELTSIEVPEYEVTTLANLSHVLERAGRTTEGLDYAARALDGALATGLGMEEAEALLVLGMLHGKLGSPERPAYFARAIEAMRSASSPRMLAMPFQMISHSYRETGDFAAAVESSAESLRLLMADNAGPYLPEAHEDLGWTRYLSGDAVGALEPLTEALRGAQEFQLWDREGSVRLRLAQVLTALDRRDEAREHLDRALEIYGSRGMAAADEARALLDKL</sequence>
<evidence type="ECO:0000313" key="2">
    <source>
        <dbReference type="EMBL" id="MBB5837416.1"/>
    </source>
</evidence>
<gene>
    <name evidence="2" type="ORF">HDA39_004150</name>
</gene>
<dbReference type="Gene3D" id="3.40.50.300">
    <property type="entry name" value="P-loop containing nucleotide triphosphate hydrolases"/>
    <property type="match status" value="1"/>
</dbReference>
<evidence type="ECO:0000259" key="1">
    <source>
        <dbReference type="PROSITE" id="PS50943"/>
    </source>
</evidence>
<dbReference type="Pfam" id="PF13560">
    <property type="entry name" value="HTH_31"/>
    <property type="match status" value="1"/>
</dbReference>
<dbReference type="Pfam" id="PF13374">
    <property type="entry name" value="TPR_10"/>
    <property type="match status" value="1"/>
</dbReference>
<dbReference type="SUPFAM" id="SSF52540">
    <property type="entry name" value="P-loop containing nucleoside triphosphate hydrolases"/>
    <property type="match status" value="1"/>
</dbReference>
<dbReference type="SMART" id="SM00530">
    <property type="entry name" value="HTH_XRE"/>
    <property type="match status" value="1"/>
</dbReference>
<dbReference type="GO" id="GO:0003677">
    <property type="term" value="F:DNA binding"/>
    <property type="evidence" value="ECO:0007669"/>
    <property type="project" value="InterPro"/>
</dbReference>
<dbReference type="Gene3D" id="1.10.260.40">
    <property type="entry name" value="lambda repressor-like DNA-binding domains"/>
    <property type="match status" value="1"/>
</dbReference>
<dbReference type="InterPro" id="IPR001387">
    <property type="entry name" value="Cro/C1-type_HTH"/>
</dbReference>
<keyword evidence="3" id="KW-1185">Reference proteome</keyword>
<dbReference type="SUPFAM" id="SSF47413">
    <property type="entry name" value="lambda repressor-like DNA-binding domains"/>
    <property type="match status" value="1"/>
</dbReference>
<dbReference type="AlphaFoldDB" id="A0A7W9J870"/>
<evidence type="ECO:0000313" key="3">
    <source>
        <dbReference type="Proteomes" id="UP000549971"/>
    </source>
</evidence>
<comment type="caution">
    <text evidence="2">The sequence shown here is derived from an EMBL/GenBank/DDBJ whole genome shotgun (WGS) entry which is preliminary data.</text>
</comment>
<dbReference type="EMBL" id="JACHMY010000001">
    <property type="protein sequence ID" value="MBB5837416.1"/>
    <property type="molecule type" value="Genomic_DNA"/>
</dbReference>
<dbReference type="PANTHER" id="PTHR47691">
    <property type="entry name" value="REGULATOR-RELATED"/>
    <property type="match status" value="1"/>
</dbReference>
<feature type="domain" description="HTH cro/C1-type" evidence="1">
    <location>
        <begin position="9"/>
        <end position="64"/>
    </location>
</feature>
<dbReference type="GO" id="GO:0043531">
    <property type="term" value="F:ADP binding"/>
    <property type="evidence" value="ECO:0007669"/>
    <property type="project" value="InterPro"/>
</dbReference>
<name>A0A7W9J870_9ACTN</name>
<accession>A0A7W9J870</accession>
<dbReference type="InterPro" id="IPR011990">
    <property type="entry name" value="TPR-like_helical_dom_sf"/>
</dbReference>
<dbReference type="SUPFAM" id="SSF48452">
    <property type="entry name" value="TPR-like"/>
    <property type="match status" value="2"/>
</dbReference>
<dbReference type="PRINTS" id="PR00364">
    <property type="entry name" value="DISEASERSIST"/>
</dbReference>
<dbReference type="Proteomes" id="UP000549971">
    <property type="component" value="Unassembled WGS sequence"/>
</dbReference>
<dbReference type="PANTHER" id="PTHR47691:SF3">
    <property type="entry name" value="HTH-TYPE TRANSCRIPTIONAL REGULATOR RV0890C-RELATED"/>
    <property type="match status" value="1"/>
</dbReference>
<dbReference type="RefSeq" id="WP_184797423.1">
    <property type="nucleotide sequence ID" value="NZ_JACHMY010000001.1"/>
</dbReference>
<dbReference type="InterPro" id="IPR027417">
    <property type="entry name" value="P-loop_NTPase"/>
</dbReference>
<dbReference type="Gene3D" id="1.25.40.10">
    <property type="entry name" value="Tetratricopeptide repeat domain"/>
    <property type="match status" value="1"/>
</dbReference>
<organism evidence="2 3">
    <name type="scientific">Kribbella italica</name>
    <dbReference type="NCBI Taxonomy" id="1540520"/>
    <lineage>
        <taxon>Bacteria</taxon>
        <taxon>Bacillati</taxon>
        <taxon>Actinomycetota</taxon>
        <taxon>Actinomycetes</taxon>
        <taxon>Propionibacteriales</taxon>
        <taxon>Kribbellaceae</taxon>
        <taxon>Kribbella</taxon>
    </lineage>
</organism>
<dbReference type="InterPro" id="IPR010982">
    <property type="entry name" value="Lambda_DNA-bd_dom_sf"/>
</dbReference>